<evidence type="ECO:0000313" key="2">
    <source>
        <dbReference type="EMBL" id="SNT14824.1"/>
    </source>
</evidence>
<gene>
    <name evidence="2" type="ORF">SAMN06264365_1461</name>
</gene>
<sequence>MLRQATQATLLAKIHDDHCGVEYLITGTFRSPIAPMRASHAAVIADADREHWTRRWAHYFATALHAAQHSPLYDGRWLLNAHPTRLEYTPWARSVAQRWAELLLTDNPGEIDWFSRQGGWQVLPLRQLSDPTDGRVKAYRKQATAGILPPVLLWWISSLDCYVILDGHDRILAAIAEEQEPSFMALANTNRQRIGSHSQAVVDRYLAEQQLIPSTATGALAASSRRLARTLNEIDTDYDRTRAWMLPGGSAAWDAVAQARDSAWSDYIDQLIADELRLPRRAGPSGPSGGNSVPPRNFTGTEGDGRADPAPALGERQESALSVQARIPRKKTRIGS</sequence>
<dbReference type="EMBL" id="FZNR01000046">
    <property type="protein sequence ID" value="SNT14824.1"/>
    <property type="molecule type" value="Genomic_DNA"/>
</dbReference>
<feature type="region of interest" description="Disordered" evidence="1">
    <location>
        <begin position="279"/>
        <end position="336"/>
    </location>
</feature>
<organism evidence="2 3">
    <name type="scientific">Actinoplanes regularis</name>
    <dbReference type="NCBI Taxonomy" id="52697"/>
    <lineage>
        <taxon>Bacteria</taxon>
        <taxon>Bacillati</taxon>
        <taxon>Actinomycetota</taxon>
        <taxon>Actinomycetes</taxon>
        <taxon>Micromonosporales</taxon>
        <taxon>Micromonosporaceae</taxon>
        <taxon>Actinoplanes</taxon>
    </lineage>
</organism>
<protein>
    <submittedName>
        <fullName evidence="2">Uncharacterized protein</fullName>
    </submittedName>
</protein>
<dbReference type="Proteomes" id="UP000198415">
    <property type="component" value="Unassembled WGS sequence"/>
</dbReference>
<accession>A0A239KCH9</accession>
<name>A0A239KCH9_9ACTN</name>
<dbReference type="AlphaFoldDB" id="A0A239KCH9"/>
<evidence type="ECO:0000313" key="3">
    <source>
        <dbReference type="Proteomes" id="UP000198415"/>
    </source>
</evidence>
<feature type="compositionally biased region" description="Basic residues" evidence="1">
    <location>
        <begin position="327"/>
        <end position="336"/>
    </location>
</feature>
<dbReference type="OrthoDB" id="1490466at2"/>
<feature type="compositionally biased region" description="Low complexity" evidence="1">
    <location>
        <begin position="281"/>
        <end position="296"/>
    </location>
</feature>
<proteinExistence type="predicted"/>
<dbReference type="RefSeq" id="WP_089299285.1">
    <property type="nucleotide sequence ID" value="NZ_BOMU01000138.1"/>
</dbReference>
<reference evidence="2 3" key="1">
    <citation type="submission" date="2017-06" db="EMBL/GenBank/DDBJ databases">
        <authorList>
            <person name="Kim H.J."/>
            <person name="Triplett B.A."/>
        </authorList>
    </citation>
    <scope>NUCLEOTIDE SEQUENCE [LARGE SCALE GENOMIC DNA]</scope>
    <source>
        <strain evidence="2 3">DSM 43151</strain>
    </source>
</reference>
<keyword evidence="3" id="KW-1185">Reference proteome</keyword>
<evidence type="ECO:0000256" key="1">
    <source>
        <dbReference type="SAM" id="MobiDB-lite"/>
    </source>
</evidence>